<keyword evidence="2" id="KW-1185">Reference proteome</keyword>
<name>A0ABP7SXS5_9ACTN</name>
<organism evidence="1 2">
    <name type="scientific">Streptomyces marokkonensis</name>
    <dbReference type="NCBI Taxonomy" id="324855"/>
    <lineage>
        <taxon>Bacteria</taxon>
        <taxon>Bacillati</taxon>
        <taxon>Actinomycetota</taxon>
        <taxon>Actinomycetes</taxon>
        <taxon>Kitasatosporales</taxon>
        <taxon>Streptomycetaceae</taxon>
        <taxon>Streptomyces</taxon>
    </lineage>
</organism>
<dbReference type="EMBL" id="BAABCQ010000330">
    <property type="protein sequence ID" value="GAA4018096.1"/>
    <property type="molecule type" value="Genomic_DNA"/>
</dbReference>
<comment type="caution">
    <text evidence="1">The sequence shown here is derived from an EMBL/GenBank/DDBJ whole genome shotgun (WGS) entry which is preliminary data.</text>
</comment>
<reference evidence="2" key="1">
    <citation type="journal article" date="2019" name="Int. J. Syst. Evol. Microbiol.">
        <title>The Global Catalogue of Microorganisms (GCM) 10K type strain sequencing project: providing services to taxonomists for standard genome sequencing and annotation.</title>
        <authorList>
            <consortium name="The Broad Institute Genomics Platform"/>
            <consortium name="The Broad Institute Genome Sequencing Center for Infectious Disease"/>
            <person name="Wu L."/>
            <person name="Ma J."/>
        </authorList>
    </citation>
    <scope>NUCLEOTIDE SEQUENCE [LARGE SCALE GENOMIC DNA]</scope>
    <source>
        <strain evidence="2">JCM 17027</strain>
    </source>
</reference>
<sequence length="53" mass="5657">MPAGLSGMDSLLDAWGRVHRIGGPAAHVHAEGEAEQSFITGREDAYPALRARK</sequence>
<dbReference type="RefSeq" id="WP_345598154.1">
    <property type="nucleotide sequence ID" value="NZ_BAABCQ010000330.1"/>
</dbReference>
<evidence type="ECO:0000313" key="2">
    <source>
        <dbReference type="Proteomes" id="UP001500034"/>
    </source>
</evidence>
<accession>A0ABP7SXS5</accession>
<gene>
    <name evidence="1" type="ORF">GCM10022384_70400</name>
</gene>
<dbReference type="Proteomes" id="UP001500034">
    <property type="component" value="Unassembled WGS sequence"/>
</dbReference>
<evidence type="ECO:0000313" key="1">
    <source>
        <dbReference type="EMBL" id="GAA4018096.1"/>
    </source>
</evidence>
<protein>
    <submittedName>
        <fullName evidence="1">Uncharacterized protein</fullName>
    </submittedName>
</protein>
<proteinExistence type="predicted"/>